<accession>A0A7K0K132</accession>
<organism evidence="2 3">
    <name type="scientific">Mobiluncus porci</name>
    <dbReference type="NCBI Taxonomy" id="2652278"/>
    <lineage>
        <taxon>Bacteria</taxon>
        <taxon>Bacillati</taxon>
        <taxon>Actinomycetota</taxon>
        <taxon>Actinomycetes</taxon>
        <taxon>Actinomycetales</taxon>
        <taxon>Actinomycetaceae</taxon>
        <taxon>Mobiluncus</taxon>
    </lineage>
</organism>
<dbReference type="InterPro" id="IPR051922">
    <property type="entry name" value="Bact_Sporulation_Assoc"/>
</dbReference>
<dbReference type="InterPro" id="IPR007253">
    <property type="entry name" value="Cell_wall-bd_2"/>
</dbReference>
<dbReference type="RefSeq" id="WP_154543635.1">
    <property type="nucleotide sequence ID" value="NZ_VUMY01000004.1"/>
</dbReference>
<evidence type="ECO:0000256" key="1">
    <source>
        <dbReference type="SAM" id="SignalP"/>
    </source>
</evidence>
<evidence type="ECO:0000313" key="2">
    <source>
        <dbReference type="EMBL" id="MST49207.1"/>
    </source>
</evidence>
<feature type="signal peptide" evidence="1">
    <location>
        <begin position="1"/>
        <end position="25"/>
    </location>
</feature>
<sequence length="511" mass="50981">MRKSFLTLGAAIAALSLVAPATAMAADADRYAGPNRFETAIAVASAFGTADVVYLARGDQQVDAVSGGRLQTGPVLLVNEDAAVQALVKSKIADLKATKVVVLGGEGAVSEAAAKAVAGDATVSRLAGANRFGTAVAISKSLHPSDGDGTEVYLANGLTLVDALVGGQIKGKAPILLTNGSGALPKETADEIKRLAPAKVTALGGEGAVLPSELTEAAKLGKTPTANAETKARADLVKASREAHMAVEGWYTVSGKTLDEFLASKAATLAPLAPLAASADQTAKDDYAKAKAALALTFPKVLPTDVKTDEDTEAIFGVDGAAAVGTAKAATNAATDKTDAKTYKGLQAIDKAIQADTGATNTAKGQSADALIAANKAITDADAAVAAGPTKEQIAKYETGAAENRIAGNNRFETAAAIAAVAYPNGTGAAMVYAANGSAFADASVAGYLDNKAELAGPVVLVALDTIPATTDAYVKAAKAGNSALAGKFKALGGNGVIADSVVTGMLDLLK</sequence>
<protein>
    <submittedName>
        <fullName evidence="2">Cell wall-binding repeat-containing protein</fullName>
    </submittedName>
</protein>
<proteinExistence type="predicted"/>
<feature type="chain" id="PRO_5029893563" evidence="1">
    <location>
        <begin position="26"/>
        <end position="511"/>
    </location>
</feature>
<gene>
    <name evidence="2" type="ORF">FYJ63_02940</name>
</gene>
<dbReference type="Pfam" id="PF04122">
    <property type="entry name" value="CW_binding_2"/>
    <property type="match status" value="3"/>
</dbReference>
<keyword evidence="3" id="KW-1185">Reference proteome</keyword>
<keyword evidence="1" id="KW-0732">Signal</keyword>
<dbReference type="PANTHER" id="PTHR30032:SF8">
    <property type="entry name" value="GERMINATION-SPECIFIC N-ACETYLMURAMOYL-L-ALANINE AMIDASE"/>
    <property type="match status" value="1"/>
</dbReference>
<dbReference type="PANTHER" id="PTHR30032">
    <property type="entry name" value="N-ACETYLMURAMOYL-L-ALANINE AMIDASE-RELATED"/>
    <property type="match status" value="1"/>
</dbReference>
<dbReference type="Proteomes" id="UP000442535">
    <property type="component" value="Unassembled WGS sequence"/>
</dbReference>
<dbReference type="EMBL" id="VUMY01000004">
    <property type="protein sequence ID" value="MST49207.1"/>
    <property type="molecule type" value="Genomic_DNA"/>
</dbReference>
<reference evidence="2 3" key="1">
    <citation type="submission" date="2019-08" db="EMBL/GenBank/DDBJ databases">
        <title>In-depth cultivation of the pig gut microbiome towards novel bacterial diversity and tailored functional studies.</title>
        <authorList>
            <person name="Wylensek D."/>
            <person name="Hitch T.C.A."/>
            <person name="Clavel T."/>
        </authorList>
    </citation>
    <scope>NUCLEOTIDE SEQUENCE [LARGE SCALE GENOMIC DNA]</scope>
    <source>
        <strain evidence="2 3">RF-GAM-744-WT-7</strain>
    </source>
</reference>
<evidence type="ECO:0000313" key="3">
    <source>
        <dbReference type="Proteomes" id="UP000442535"/>
    </source>
</evidence>
<name>A0A7K0K132_9ACTO</name>
<dbReference type="AlphaFoldDB" id="A0A7K0K132"/>
<comment type="caution">
    <text evidence="2">The sequence shown here is derived from an EMBL/GenBank/DDBJ whole genome shotgun (WGS) entry which is preliminary data.</text>
</comment>